<keyword evidence="13" id="KW-1185">Reference proteome</keyword>
<dbReference type="PANTHER" id="PTHR46181">
    <property type="entry name" value="MITOCHONDRIAL GLYCINE TRANSPORTER"/>
    <property type="match status" value="1"/>
</dbReference>
<evidence type="ECO:0000256" key="4">
    <source>
        <dbReference type="ARBA" id="ARBA00022737"/>
    </source>
</evidence>
<evidence type="ECO:0000256" key="2">
    <source>
        <dbReference type="ARBA" id="ARBA00022448"/>
    </source>
</evidence>
<evidence type="ECO:0000256" key="1">
    <source>
        <dbReference type="ARBA" id="ARBA00004141"/>
    </source>
</evidence>
<gene>
    <name evidence="12" type="ORF">HYPSUDRAFT_140373</name>
</gene>
<dbReference type="GO" id="GO:1904983">
    <property type="term" value="P:glycine import into mitochondrion"/>
    <property type="evidence" value="ECO:0007669"/>
    <property type="project" value="UniProtKB-UniRule"/>
</dbReference>
<keyword evidence="2 10" id="KW-0813">Transport</keyword>
<dbReference type="InterPro" id="IPR023395">
    <property type="entry name" value="MCP_dom_sf"/>
</dbReference>
<keyword evidence="6 10" id="KW-1133">Transmembrane helix</keyword>
<feature type="repeat" description="Solcar" evidence="11">
    <location>
        <begin position="122"/>
        <end position="202"/>
    </location>
</feature>
<evidence type="ECO:0000256" key="8">
    <source>
        <dbReference type="ARBA" id="ARBA00023136"/>
    </source>
</evidence>
<dbReference type="EMBL" id="KN817556">
    <property type="protein sequence ID" value="KJA21664.1"/>
    <property type="molecule type" value="Genomic_DNA"/>
</dbReference>
<dbReference type="InterPro" id="IPR030847">
    <property type="entry name" value="Hem25/SLC25A38"/>
</dbReference>
<keyword evidence="5 10" id="KW-0999">Mitochondrion inner membrane</keyword>
<protein>
    <recommendedName>
        <fullName evidence="10">Mitochondrial glycine transporter</fullName>
    </recommendedName>
    <alternativeName>
        <fullName evidence="10">Solute carrier family 25 member 38 homolog</fullName>
    </alternativeName>
</protein>
<feature type="repeat" description="Solcar" evidence="11">
    <location>
        <begin position="214"/>
        <end position="299"/>
    </location>
</feature>
<dbReference type="Pfam" id="PF00153">
    <property type="entry name" value="Mito_carr"/>
    <property type="match status" value="3"/>
</dbReference>
<sequence length="303" mass="32583">MSNVGQQLLSGALSGLATTVCLQPFDLLKTRMQQGDGSVKLPSSRTSFILHTTRSILAEHGIRGLWRGTLPSLARNVPGVAMYMTSLTQLRTLMARSPHFARVRTGAAPNANGSVLPTLTSQGNLLAGATTRVAVGFLLNPFSVLKARFESNIYAYQSFSGALVSITRQGPSELLRGFLASSLRDAPYAGLFVVFYEGIKREASRIIPAKSGSEAALTHSVSAAAAGAIATLATHPFDVIKTKVQVRTEERYHGFFRTIGTVWKQRGVAGFFDGASLRLSRKVLSSAIGWAVYEGVLMFMRTV</sequence>
<dbReference type="OMA" id="WGIYEEL"/>
<dbReference type="GO" id="GO:0015187">
    <property type="term" value="F:glycine transmembrane transporter activity"/>
    <property type="evidence" value="ECO:0007669"/>
    <property type="project" value="UniProtKB-UniRule"/>
</dbReference>
<evidence type="ECO:0000256" key="5">
    <source>
        <dbReference type="ARBA" id="ARBA00022792"/>
    </source>
</evidence>
<evidence type="ECO:0000313" key="12">
    <source>
        <dbReference type="EMBL" id="KJA21664.1"/>
    </source>
</evidence>
<name>A0A0D2NS83_HYPSF</name>
<proteinExistence type="inferred from homology"/>
<keyword evidence="7 10" id="KW-0496">Mitochondrion</keyword>
<dbReference type="STRING" id="945553.A0A0D2NS83"/>
<keyword evidence="3 10" id="KW-0812">Transmembrane</keyword>
<dbReference type="SUPFAM" id="SSF103506">
    <property type="entry name" value="Mitochondrial carrier"/>
    <property type="match status" value="1"/>
</dbReference>
<dbReference type="Proteomes" id="UP000054270">
    <property type="component" value="Unassembled WGS sequence"/>
</dbReference>
<dbReference type="AlphaFoldDB" id="A0A0D2NS83"/>
<evidence type="ECO:0000256" key="9">
    <source>
        <dbReference type="ARBA" id="ARBA00034060"/>
    </source>
</evidence>
<feature type="repeat" description="Solcar" evidence="11">
    <location>
        <begin position="2"/>
        <end position="93"/>
    </location>
</feature>
<comment type="subcellular location">
    <subcellularLocation>
        <location evidence="1">Membrane</location>
        <topology evidence="1">Multi-pass membrane protein</topology>
    </subcellularLocation>
    <subcellularLocation>
        <location evidence="10">Mitochondrion inner membrane</location>
        <topology evidence="10">Multi-pass membrane protein</topology>
    </subcellularLocation>
</comment>
<keyword evidence="8 10" id="KW-0472">Membrane</keyword>
<comment type="function">
    <text evidence="10">Mitochondrial glycine transporter that imports glycine into the mitochondrial matrix. Plays an important role in providing glycine for the first enzymatic step in heme biosynthesis, the condensation of glycine with succinyl-CoA to produce 5-aminolevulinate (ALA) in the miochondrial matrix.</text>
</comment>
<evidence type="ECO:0000256" key="3">
    <source>
        <dbReference type="ARBA" id="ARBA00022692"/>
    </source>
</evidence>
<dbReference type="GO" id="GO:0005743">
    <property type="term" value="C:mitochondrial inner membrane"/>
    <property type="evidence" value="ECO:0007669"/>
    <property type="project" value="UniProtKB-SubCell"/>
</dbReference>
<evidence type="ECO:0000256" key="11">
    <source>
        <dbReference type="PROSITE-ProRule" id="PRU00282"/>
    </source>
</evidence>
<evidence type="ECO:0000256" key="6">
    <source>
        <dbReference type="ARBA" id="ARBA00022989"/>
    </source>
</evidence>
<accession>A0A0D2NS83</accession>
<evidence type="ECO:0000256" key="10">
    <source>
        <dbReference type="HAMAP-Rule" id="MF_03064"/>
    </source>
</evidence>
<evidence type="ECO:0000256" key="7">
    <source>
        <dbReference type="ARBA" id="ARBA00023128"/>
    </source>
</evidence>
<dbReference type="OrthoDB" id="1924968at2759"/>
<evidence type="ECO:0000313" key="13">
    <source>
        <dbReference type="Proteomes" id="UP000054270"/>
    </source>
</evidence>
<organism evidence="12 13">
    <name type="scientific">Hypholoma sublateritium (strain FD-334 SS-4)</name>
    <dbReference type="NCBI Taxonomy" id="945553"/>
    <lineage>
        <taxon>Eukaryota</taxon>
        <taxon>Fungi</taxon>
        <taxon>Dikarya</taxon>
        <taxon>Basidiomycota</taxon>
        <taxon>Agaricomycotina</taxon>
        <taxon>Agaricomycetes</taxon>
        <taxon>Agaricomycetidae</taxon>
        <taxon>Agaricales</taxon>
        <taxon>Agaricineae</taxon>
        <taxon>Strophariaceae</taxon>
        <taxon>Hypholoma</taxon>
    </lineage>
</organism>
<reference evidence="13" key="1">
    <citation type="submission" date="2014-04" db="EMBL/GenBank/DDBJ databases">
        <title>Evolutionary Origins and Diversification of the Mycorrhizal Mutualists.</title>
        <authorList>
            <consortium name="DOE Joint Genome Institute"/>
            <consortium name="Mycorrhizal Genomics Consortium"/>
            <person name="Kohler A."/>
            <person name="Kuo A."/>
            <person name="Nagy L.G."/>
            <person name="Floudas D."/>
            <person name="Copeland A."/>
            <person name="Barry K.W."/>
            <person name="Cichocki N."/>
            <person name="Veneault-Fourrey C."/>
            <person name="LaButti K."/>
            <person name="Lindquist E.A."/>
            <person name="Lipzen A."/>
            <person name="Lundell T."/>
            <person name="Morin E."/>
            <person name="Murat C."/>
            <person name="Riley R."/>
            <person name="Ohm R."/>
            <person name="Sun H."/>
            <person name="Tunlid A."/>
            <person name="Henrissat B."/>
            <person name="Grigoriev I.V."/>
            <person name="Hibbett D.S."/>
            <person name="Martin F."/>
        </authorList>
    </citation>
    <scope>NUCLEOTIDE SEQUENCE [LARGE SCALE GENOMIC DNA]</scope>
    <source>
        <strain evidence="13">FD-334 SS-4</strain>
    </source>
</reference>
<comment type="catalytic activity">
    <reaction evidence="9 10">
        <text>glycine(in) = glycine(out)</text>
        <dbReference type="Rhea" id="RHEA:70715"/>
        <dbReference type="ChEBI" id="CHEBI:57305"/>
    </reaction>
</comment>
<dbReference type="Gene3D" id="1.50.40.10">
    <property type="entry name" value="Mitochondrial carrier domain"/>
    <property type="match status" value="2"/>
</dbReference>
<keyword evidence="4 10" id="KW-0677">Repeat</keyword>
<comment type="similarity">
    <text evidence="10">Belongs to the mitochondrial carrier (TC 2.A.29) family. SLC25A38 subfamily.</text>
</comment>
<dbReference type="PROSITE" id="PS50920">
    <property type="entry name" value="SOLCAR"/>
    <property type="match status" value="3"/>
</dbReference>
<dbReference type="PANTHER" id="PTHR46181:SF3">
    <property type="entry name" value="MITOCHONDRIAL GLYCINE TRANSPORTER"/>
    <property type="match status" value="1"/>
</dbReference>
<dbReference type="HAMAP" id="MF_03064">
    <property type="entry name" value="SLC25A38"/>
    <property type="match status" value="1"/>
</dbReference>
<dbReference type="InterPro" id="IPR018108">
    <property type="entry name" value="MCP_transmembrane"/>
</dbReference>